<name>A0A7T6APZ6_9BACT</name>
<reference evidence="4 5" key="1">
    <citation type="submission" date="2020-05" db="EMBL/GenBank/DDBJ databases">
        <title>Complete genome of Desulfobulbus oligotrophicus.</title>
        <authorList>
            <person name="Podar M."/>
        </authorList>
    </citation>
    <scope>NUCLEOTIDE SEQUENCE [LARGE SCALE GENOMIC DNA]</scope>
    <source>
        <strain evidence="4 5">Prop6</strain>
    </source>
</reference>
<dbReference type="Proteomes" id="UP000596092">
    <property type="component" value="Chromosome"/>
</dbReference>
<dbReference type="SUPFAM" id="SSF53271">
    <property type="entry name" value="PRTase-like"/>
    <property type="match status" value="1"/>
</dbReference>
<dbReference type="AlphaFoldDB" id="A0A7T6APZ6"/>
<dbReference type="InterPro" id="IPR000836">
    <property type="entry name" value="PRTase_dom"/>
</dbReference>
<gene>
    <name evidence="4" type="ORF">HP555_04500</name>
</gene>
<proteinExistence type="inferred from homology"/>
<dbReference type="PANTHER" id="PTHR47505:SF1">
    <property type="entry name" value="DNA UTILIZATION PROTEIN YHGH"/>
    <property type="match status" value="1"/>
</dbReference>
<evidence type="ECO:0000259" key="2">
    <source>
        <dbReference type="Pfam" id="PF00156"/>
    </source>
</evidence>
<evidence type="ECO:0000259" key="3">
    <source>
        <dbReference type="Pfam" id="PF18912"/>
    </source>
</evidence>
<dbReference type="KEGG" id="dog:HP555_04500"/>
<dbReference type="RefSeq" id="WP_199264000.1">
    <property type="nucleotide sequence ID" value="NZ_CP054140.1"/>
</dbReference>
<evidence type="ECO:0000313" key="4">
    <source>
        <dbReference type="EMBL" id="QQG65181.1"/>
    </source>
</evidence>
<dbReference type="CDD" id="cd06223">
    <property type="entry name" value="PRTases_typeI"/>
    <property type="match status" value="1"/>
</dbReference>
<dbReference type="Pfam" id="PF18912">
    <property type="entry name" value="DZR_2"/>
    <property type="match status" value="1"/>
</dbReference>
<dbReference type="Gene3D" id="3.40.50.2020">
    <property type="match status" value="1"/>
</dbReference>
<dbReference type="Pfam" id="PF00156">
    <property type="entry name" value="Pribosyltran"/>
    <property type="match status" value="1"/>
</dbReference>
<dbReference type="InterPro" id="IPR051910">
    <property type="entry name" value="ComF/GntX_DNA_util-trans"/>
</dbReference>
<dbReference type="InterPro" id="IPR029057">
    <property type="entry name" value="PRTase-like"/>
</dbReference>
<dbReference type="EMBL" id="CP054140">
    <property type="protein sequence ID" value="QQG65181.1"/>
    <property type="molecule type" value="Genomic_DNA"/>
</dbReference>
<evidence type="ECO:0000256" key="1">
    <source>
        <dbReference type="ARBA" id="ARBA00008007"/>
    </source>
</evidence>
<keyword evidence="5" id="KW-1185">Reference proteome</keyword>
<evidence type="ECO:0000313" key="5">
    <source>
        <dbReference type="Proteomes" id="UP000596092"/>
    </source>
</evidence>
<protein>
    <submittedName>
        <fullName evidence="4">ComF family protein</fullName>
    </submittedName>
</protein>
<accession>A0A7T6APZ6</accession>
<dbReference type="PANTHER" id="PTHR47505">
    <property type="entry name" value="DNA UTILIZATION PROTEIN YHGH"/>
    <property type="match status" value="1"/>
</dbReference>
<organism evidence="4 5">
    <name type="scientific">Desulfobulbus oligotrophicus</name>
    <dbReference type="NCBI Taxonomy" id="1909699"/>
    <lineage>
        <taxon>Bacteria</taxon>
        <taxon>Pseudomonadati</taxon>
        <taxon>Thermodesulfobacteriota</taxon>
        <taxon>Desulfobulbia</taxon>
        <taxon>Desulfobulbales</taxon>
        <taxon>Desulfobulbaceae</taxon>
        <taxon>Desulfobulbus</taxon>
    </lineage>
</organism>
<feature type="domain" description="Phosphoribosyltransferase" evidence="2">
    <location>
        <begin position="185"/>
        <end position="239"/>
    </location>
</feature>
<comment type="similarity">
    <text evidence="1">Belongs to the ComF/GntX family.</text>
</comment>
<feature type="domain" description="Double zinc ribbon" evidence="3">
    <location>
        <begin position="14"/>
        <end position="71"/>
    </location>
</feature>
<sequence length="243" mass="26879">MYGAARTIFGTLNDLLFPPLCLGCQQRLGSSHPPLLCPECSKKLIFIRSPLCSLCGTPFPKGADHLCGDCLAGRYSFDLARSLCQYCPPISDLILALKFHGRLTGIATFRTLLDQSALFEIFTTPDIILPVPLHKKRLRQRGFNQAQLITSGCFLQWRKKIVLNLLTRHRPTTPQAVLSGSKRRRNVHNVFSLSRPDLVAGARVLLVDDVYTTGSTVNACSKILRKAGAERIEVFTLARSLAS</sequence>
<dbReference type="InterPro" id="IPR044005">
    <property type="entry name" value="DZR_2"/>
</dbReference>